<dbReference type="VEuPathDB" id="FungiDB:RhiirA1_273078"/>
<gene>
    <name evidence="1" type="ORF">RhiirA1_273078</name>
</gene>
<reference evidence="1 2" key="2">
    <citation type="submission" date="2017-10" db="EMBL/GenBank/DDBJ databases">
        <title>Genome analyses suggest a sexual origin of heterokaryosis in a supposedly ancient asexual fungus.</title>
        <authorList>
            <person name="Corradi N."/>
            <person name="Sedzielewska K."/>
            <person name="Noel J."/>
            <person name="Charron P."/>
            <person name="Farinelli L."/>
            <person name="Marton T."/>
            <person name="Kruger M."/>
            <person name="Pelin A."/>
            <person name="Brachmann A."/>
            <person name="Corradi N."/>
        </authorList>
    </citation>
    <scope>NUCLEOTIDE SEQUENCE [LARGE SCALE GENOMIC DNA]</scope>
    <source>
        <strain evidence="1 2">A1</strain>
    </source>
</reference>
<organism evidence="1 2">
    <name type="scientific">Rhizophagus irregularis</name>
    <dbReference type="NCBI Taxonomy" id="588596"/>
    <lineage>
        <taxon>Eukaryota</taxon>
        <taxon>Fungi</taxon>
        <taxon>Fungi incertae sedis</taxon>
        <taxon>Mucoromycota</taxon>
        <taxon>Glomeromycotina</taxon>
        <taxon>Glomeromycetes</taxon>
        <taxon>Glomerales</taxon>
        <taxon>Glomeraceae</taxon>
        <taxon>Rhizophagus</taxon>
    </lineage>
</organism>
<proteinExistence type="predicted"/>
<dbReference type="OrthoDB" id="1302636at2759"/>
<dbReference type="EMBL" id="LLXH01000953">
    <property type="protein sequence ID" value="PKC61652.1"/>
    <property type="molecule type" value="Genomic_DNA"/>
</dbReference>
<dbReference type="AlphaFoldDB" id="A0A2I1E0K8"/>
<evidence type="ECO:0000313" key="2">
    <source>
        <dbReference type="Proteomes" id="UP000232688"/>
    </source>
</evidence>
<protein>
    <submittedName>
        <fullName evidence="1">Uncharacterized protein</fullName>
    </submittedName>
</protein>
<dbReference type="Proteomes" id="UP000232688">
    <property type="component" value="Unassembled WGS sequence"/>
</dbReference>
<comment type="caution">
    <text evidence="1">The sequence shown here is derived from an EMBL/GenBank/DDBJ whole genome shotgun (WGS) entry which is preliminary data.</text>
</comment>
<name>A0A2I1E0K8_9GLOM</name>
<sequence length="65" mass="7865">MIFTVLKIFVKINVFDTLSKSNMLQLKMRGKFLLRLNIGERLIANKYREKKMKNTLKRELNRIQH</sequence>
<evidence type="ECO:0000313" key="1">
    <source>
        <dbReference type="EMBL" id="PKC61652.1"/>
    </source>
</evidence>
<reference evidence="1 2" key="1">
    <citation type="submission" date="2017-10" db="EMBL/GenBank/DDBJ databases">
        <title>Extensive intraspecific genome diversity in a model arbuscular mycorrhizal fungus.</title>
        <authorList>
            <person name="Chen E.C.H."/>
            <person name="Morin E."/>
            <person name="Baudet D."/>
            <person name="Noel J."/>
            <person name="Ndikumana S."/>
            <person name="Charron P."/>
            <person name="St-Onge C."/>
            <person name="Giorgi J."/>
            <person name="Grigoriev I.V."/>
            <person name="Roux C."/>
            <person name="Martin F.M."/>
            <person name="Corradi N."/>
        </authorList>
    </citation>
    <scope>NUCLEOTIDE SEQUENCE [LARGE SCALE GENOMIC DNA]</scope>
    <source>
        <strain evidence="1 2">A1</strain>
    </source>
</reference>
<accession>A0A2I1E0K8</accession>